<dbReference type="Proteomes" id="UP000251993">
    <property type="component" value="Chromosome"/>
</dbReference>
<feature type="domain" description="Secretion system C-terminal sorting" evidence="1">
    <location>
        <begin position="992"/>
        <end position="1064"/>
    </location>
</feature>
<dbReference type="SUPFAM" id="SSF50998">
    <property type="entry name" value="Quinoprotein alcohol dehydrogenase-like"/>
    <property type="match status" value="1"/>
</dbReference>
<keyword evidence="3" id="KW-1185">Reference proteome</keyword>
<dbReference type="AlphaFoldDB" id="A0A344TCU4"/>
<gene>
    <name evidence="2" type="ORF">DR864_01345</name>
</gene>
<reference evidence="2 3" key="1">
    <citation type="submission" date="2018-07" db="EMBL/GenBank/DDBJ databases">
        <title>Genome sequencing of Runella.</title>
        <authorList>
            <person name="Baek M.-G."/>
            <person name="Yi H."/>
        </authorList>
    </citation>
    <scope>NUCLEOTIDE SEQUENCE [LARGE SCALE GENOMIC DNA]</scope>
    <source>
        <strain evidence="2 3">HYN0085</strain>
    </source>
</reference>
<dbReference type="NCBIfam" id="TIGR04183">
    <property type="entry name" value="Por_Secre_tail"/>
    <property type="match status" value="1"/>
</dbReference>
<dbReference type="OrthoDB" id="899245at2"/>
<organism evidence="2 3">
    <name type="scientific">Runella rosea</name>
    <dbReference type="NCBI Taxonomy" id="2259595"/>
    <lineage>
        <taxon>Bacteria</taxon>
        <taxon>Pseudomonadati</taxon>
        <taxon>Bacteroidota</taxon>
        <taxon>Cytophagia</taxon>
        <taxon>Cytophagales</taxon>
        <taxon>Spirosomataceae</taxon>
        <taxon>Runella</taxon>
    </lineage>
</organism>
<proteinExistence type="predicted"/>
<evidence type="ECO:0000313" key="2">
    <source>
        <dbReference type="EMBL" id="AXE16465.1"/>
    </source>
</evidence>
<evidence type="ECO:0000313" key="3">
    <source>
        <dbReference type="Proteomes" id="UP000251993"/>
    </source>
</evidence>
<dbReference type="Pfam" id="PF18962">
    <property type="entry name" value="Por_Secre_tail"/>
    <property type="match status" value="1"/>
</dbReference>
<accession>A0A344TCU4</accession>
<dbReference type="KEGG" id="run:DR864_01345"/>
<sequence length="1067" mass="118088">MIKHTIFSLLLLGCWFTSQSQQQLSAIQHRTGSSSNPRAFHRLGDKLLFIADTKEYGAEWWVTDGTDTGTKLLKDIAPGLATTLVRNLNTSLLEVERSIVVANGILYFLTKNALNQSELWQTDGTTEGTIKIFTYEGIIEQFRPTPQKDKFYVIENFALYYLDITAKTKRRVSNPGGSITFVLPDYYLDTNVPPVLDYQLYFTYNELGEYELWRADGTTTGNQRLFAQRIRLGQPLYNVYKGDVYVYNSQNDKVLIKTRGTTATTEVLIPPVNLFPVSLQERFRGMTSRIIDNEFQLIEFPNPSSSVLNQFIVKNTTDGRTFRNVLTKTDPLGSISGVEVSGNTLYYASQTFITAMDLTSGDTTKTYINWTLSGLDVARAKKLSNNSVAYFVKSADFRGQLYLFDGGTRKITPRNVFVSQILEFNNSLVISGGTTAKGNVNLYGADLNGLNFKVKGNLQQVEDNEIPQFMLGTQLYYIGDDAGPGITLNKTDGLTVGQTVKILNNSPTVLLNAAASGLMYSDGQRALFSYVDRSNNRYIWVTDGTAAGTNLLGSITNAQDRPYVYSIDNQLLLWFGSLSFYKVDFSGLRLVRSSTINTVSGNRKTLALDNKVLLFDEKSVTAVDANLSLTTLENRTLFTVDSTLVPLGIGARFFYLRLKTSGKLGVMTGASASEAPRELIEIPSATAMFKVSDGILIHRTEVTSGGKISSFLTFVDANGQRAQEMGPFDFTTVRGVQKTGNTYTLAVVTAPNRLNVALLDVTAKTIRFLKGDAADSQNPKFVTSGSALYVVGSNVWKVLPAKDSLSRLLPAKFYQNGRTFMQAPKMYVSFADPTPETWEIDSLKTQQLGNFFVTTQFTDLIEKKGFQGYTQNSSGRQNGIFLVESPTQTTLLKSLPANQVVPEQAFSGMLIFAAENEAGGNELWLTEGTPERTRQWADLRTGALSSNPKDLRVMGNMVVCSAFSGDQGRQLWNVTPPVLAIKTPEPIFSLNVFPNPVSKIVSIRITDAKGASMYLKIFDINGRLIMEKSLPSTEQVDGIDVSHLPTGTYIVWVTDGERWASKKINKY</sequence>
<evidence type="ECO:0000259" key="1">
    <source>
        <dbReference type="Pfam" id="PF18962"/>
    </source>
</evidence>
<dbReference type="InterPro" id="IPR011047">
    <property type="entry name" value="Quinoprotein_ADH-like_sf"/>
</dbReference>
<dbReference type="InterPro" id="IPR026444">
    <property type="entry name" value="Secre_tail"/>
</dbReference>
<name>A0A344TCU4_9BACT</name>
<protein>
    <recommendedName>
        <fullName evidence="1">Secretion system C-terminal sorting domain-containing protein</fullName>
    </recommendedName>
</protein>
<dbReference type="EMBL" id="CP030850">
    <property type="protein sequence ID" value="AXE16465.1"/>
    <property type="molecule type" value="Genomic_DNA"/>
</dbReference>
<dbReference type="RefSeq" id="WP_114065252.1">
    <property type="nucleotide sequence ID" value="NZ_CP030850.1"/>
</dbReference>